<dbReference type="Proteomes" id="UP000241546">
    <property type="component" value="Unassembled WGS sequence"/>
</dbReference>
<evidence type="ECO:0000313" key="2">
    <source>
        <dbReference type="EMBL" id="PTB68093.1"/>
    </source>
</evidence>
<feature type="compositionally biased region" description="Basic and acidic residues" evidence="1">
    <location>
        <begin position="1"/>
        <end position="16"/>
    </location>
</feature>
<evidence type="ECO:0000256" key="1">
    <source>
        <dbReference type="SAM" id="MobiDB-lite"/>
    </source>
</evidence>
<dbReference type="RefSeq" id="XP_024751413.1">
    <property type="nucleotide sequence ID" value="XM_024897415.1"/>
</dbReference>
<protein>
    <submittedName>
        <fullName evidence="2">Uncharacterized protein</fullName>
    </submittedName>
</protein>
<proteinExistence type="predicted"/>
<sequence>MPEKGVRDSAHQRPETDGGNARKRWTRVIEKGMVKGKGSHIALSKGQASAVSTLGFVAGSPVCPLSRSKYEYSTVRFPSAAELPRTIRETAVCKPAGLQAVRAQLWSRRRGGKRPAAAGRKKDGTSTLYEPSRACARRHVPAAASAQVQYLAAGTGTGERRAAGEVAVLARSDGCWVAAQGLSAWPGPGTATAQRHAGQYHGTLHQLRAHTRPSRQSAHNLA</sequence>
<feature type="region of interest" description="Disordered" evidence="1">
    <location>
        <begin position="107"/>
        <end position="126"/>
    </location>
</feature>
<keyword evidence="3" id="KW-1185">Reference proteome</keyword>
<dbReference type="AlphaFoldDB" id="A0A2T4BFH8"/>
<feature type="region of interest" description="Disordered" evidence="1">
    <location>
        <begin position="1"/>
        <end position="24"/>
    </location>
</feature>
<reference evidence="3" key="1">
    <citation type="submission" date="2016-07" db="EMBL/GenBank/DDBJ databases">
        <title>Multiple horizontal gene transfer events from other fungi enriched the ability of initially mycotrophic Trichoderma (Ascomycota) to feed on dead plant biomass.</title>
        <authorList>
            <consortium name="DOE Joint Genome Institute"/>
            <person name="Atanasova L."/>
            <person name="Chenthamara K."/>
            <person name="Zhang J."/>
            <person name="Grujic M."/>
            <person name="Henrissat B."/>
            <person name="Kuo A."/>
            <person name="Aerts A."/>
            <person name="Salamov A."/>
            <person name="Lipzen A."/>
            <person name="Labutti K."/>
            <person name="Barry K."/>
            <person name="Miao Y."/>
            <person name="Rahimi M.J."/>
            <person name="Shen Q."/>
            <person name="Grigoriev I.V."/>
            <person name="Kubicek C.P."/>
            <person name="Druzhinina I.S."/>
        </authorList>
    </citation>
    <scope>NUCLEOTIDE SEQUENCE [LARGE SCALE GENOMIC DNA]</scope>
    <source>
        <strain evidence="3">TUCIM 6016</strain>
    </source>
</reference>
<organism evidence="2 3">
    <name type="scientific">Trichoderma citrinoviride</name>
    <dbReference type="NCBI Taxonomy" id="58853"/>
    <lineage>
        <taxon>Eukaryota</taxon>
        <taxon>Fungi</taxon>
        <taxon>Dikarya</taxon>
        <taxon>Ascomycota</taxon>
        <taxon>Pezizomycotina</taxon>
        <taxon>Sordariomycetes</taxon>
        <taxon>Hypocreomycetidae</taxon>
        <taxon>Hypocreales</taxon>
        <taxon>Hypocreaceae</taxon>
        <taxon>Trichoderma</taxon>
    </lineage>
</organism>
<name>A0A2T4BFH8_9HYPO</name>
<dbReference type="GeneID" id="36605533"/>
<evidence type="ECO:0000313" key="3">
    <source>
        <dbReference type="Proteomes" id="UP000241546"/>
    </source>
</evidence>
<accession>A0A2T4BFH8</accession>
<dbReference type="EMBL" id="KZ680210">
    <property type="protein sequence ID" value="PTB68093.1"/>
    <property type="molecule type" value="Genomic_DNA"/>
</dbReference>
<gene>
    <name evidence="2" type="ORF">BBK36DRAFT_1207518</name>
</gene>